<dbReference type="AlphaFoldDB" id="A0A915DMB3"/>
<dbReference type="WBParaSite" id="jg21579">
    <property type="protein sequence ID" value="jg21579"/>
    <property type="gene ID" value="jg21579"/>
</dbReference>
<proteinExistence type="predicted"/>
<sequence>MSRPFFSFSPAKALKPSNPADRKKHVVANPDSGSVPVKTSAKPVATSKIYATNHGLHIGPKRCEKATQTDPVITVETEMQTDGCGPRRDEAIQVIPEKVIYYSPTTGAKPLLERKLPESPILIGRVVRQKEYLNEQTISTENNQTQITTGYEDDSVLVHKKPSPYRSNFPRHLSFDESMSSNRNRGTTPAKNNSPRRGASTQNHPRVNSLKKSGSKEISLPSSPVLLTERGEVADKL</sequence>
<accession>A0A915DMB3</accession>
<evidence type="ECO:0000313" key="2">
    <source>
        <dbReference type="Proteomes" id="UP000887574"/>
    </source>
</evidence>
<reference evidence="3" key="1">
    <citation type="submission" date="2022-11" db="UniProtKB">
        <authorList>
            <consortium name="WormBaseParasite"/>
        </authorList>
    </citation>
    <scope>IDENTIFICATION</scope>
</reference>
<dbReference type="Proteomes" id="UP000887574">
    <property type="component" value="Unplaced"/>
</dbReference>
<keyword evidence="2" id="KW-1185">Reference proteome</keyword>
<feature type="compositionally biased region" description="Polar residues" evidence="1">
    <location>
        <begin position="177"/>
        <end position="212"/>
    </location>
</feature>
<feature type="region of interest" description="Disordered" evidence="1">
    <location>
        <begin position="137"/>
        <end position="237"/>
    </location>
</feature>
<evidence type="ECO:0000313" key="3">
    <source>
        <dbReference type="WBParaSite" id="jg21579"/>
    </source>
</evidence>
<feature type="region of interest" description="Disordered" evidence="1">
    <location>
        <begin position="1"/>
        <end position="42"/>
    </location>
</feature>
<organism evidence="2 3">
    <name type="scientific">Ditylenchus dipsaci</name>
    <dbReference type="NCBI Taxonomy" id="166011"/>
    <lineage>
        <taxon>Eukaryota</taxon>
        <taxon>Metazoa</taxon>
        <taxon>Ecdysozoa</taxon>
        <taxon>Nematoda</taxon>
        <taxon>Chromadorea</taxon>
        <taxon>Rhabditida</taxon>
        <taxon>Tylenchina</taxon>
        <taxon>Tylenchomorpha</taxon>
        <taxon>Sphaerularioidea</taxon>
        <taxon>Anguinidae</taxon>
        <taxon>Anguininae</taxon>
        <taxon>Ditylenchus</taxon>
    </lineage>
</organism>
<name>A0A915DMB3_9BILA</name>
<evidence type="ECO:0000256" key="1">
    <source>
        <dbReference type="SAM" id="MobiDB-lite"/>
    </source>
</evidence>
<feature type="compositionally biased region" description="Polar residues" evidence="1">
    <location>
        <begin position="137"/>
        <end position="149"/>
    </location>
</feature>
<protein>
    <submittedName>
        <fullName evidence="3">Uncharacterized protein</fullName>
    </submittedName>
</protein>